<evidence type="ECO:0000313" key="2">
    <source>
        <dbReference type="Proteomes" id="UP000436141"/>
    </source>
</evidence>
<sequence>MFKLSESQLSRMFRTAPVFSVEGGKSIRAYHEITTTDEQGVITESEFLFCREGDLNQGDVVIVDGERFKVQYVKRNGDNTSDCFIARAGGTHARYR</sequence>
<dbReference type="EMBL" id="WUIY01000029">
    <property type="protein sequence ID" value="MXI74349.1"/>
    <property type="molecule type" value="Genomic_DNA"/>
</dbReference>
<dbReference type="AlphaFoldDB" id="A0A6L7FI21"/>
<comment type="caution">
    <text evidence="1">The sequence shown here is derived from an EMBL/GenBank/DDBJ whole genome shotgun (WGS) entry which is preliminary data.</text>
</comment>
<evidence type="ECO:0000313" key="1">
    <source>
        <dbReference type="EMBL" id="MXI74349.1"/>
    </source>
</evidence>
<organism evidence="1 2">
    <name type="scientific">Escherichia coli</name>
    <dbReference type="NCBI Taxonomy" id="562"/>
    <lineage>
        <taxon>Bacteria</taxon>
        <taxon>Pseudomonadati</taxon>
        <taxon>Pseudomonadota</taxon>
        <taxon>Gammaproteobacteria</taxon>
        <taxon>Enterobacterales</taxon>
        <taxon>Enterobacteriaceae</taxon>
        <taxon>Escherichia</taxon>
    </lineage>
</organism>
<dbReference type="RefSeq" id="WP_096153947.1">
    <property type="nucleotide sequence ID" value="NZ_FZEZ01000034.1"/>
</dbReference>
<gene>
    <name evidence="1" type="ORF">GRW05_08685</name>
</gene>
<accession>A0A6L7FI21</accession>
<proteinExistence type="predicted"/>
<dbReference type="Proteomes" id="UP000436141">
    <property type="component" value="Unassembled WGS sequence"/>
</dbReference>
<name>A0A6L7FI21_ECOLX</name>
<protein>
    <submittedName>
        <fullName evidence="1">Uncharacterized protein</fullName>
    </submittedName>
</protein>
<reference evidence="1 2" key="1">
    <citation type="submission" date="2019-12" db="EMBL/GenBank/DDBJ databases">
        <title>Enteriobacteria Tanzani isolates_10434.</title>
        <authorList>
            <person name="Subbiah M."/>
            <person name="Call D."/>
        </authorList>
    </citation>
    <scope>NUCLEOTIDE SEQUENCE [LARGE SCALE GENOMIC DNA]</scope>
    <source>
        <strain evidence="1 2">10434wD1</strain>
    </source>
</reference>